<dbReference type="Proteomes" id="UP000215633">
    <property type="component" value="Unassembled WGS sequence"/>
</dbReference>
<sequence>MKTLASILLISAGLAGTTAYAQEPSGELDYPPAVAQTSSLTRAQVVAELQAARAAGQVTFGETEQAATPVASSTLTRAQVQAEAAEARAHGAYAFGGEGYPNTGA</sequence>
<proteinExistence type="predicted"/>
<gene>
    <name evidence="2" type="ORF">CAL24_17710</name>
</gene>
<comment type="caution">
    <text evidence="2">The sequence shown here is derived from an EMBL/GenBank/DDBJ whole genome shotgun (WGS) entry which is preliminary data.</text>
</comment>
<keyword evidence="3" id="KW-1185">Reference proteome</keyword>
<dbReference type="RefSeq" id="WP_028352998.1">
    <property type="nucleotide sequence ID" value="NZ_NEVT01000007.1"/>
</dbReference>
<feature type="chain" id="PRO_5012288995" description="DUF4148 domain-containing protein" evidence="1">
    <location>
        <begin position="22"/>
        <end position="105"/>
    </location>
</feature>
<dbReference type="InterPro" id="IPR025421">
    <property type="entry name" value="DUF4148"/>
</dbReference>
<feature type="signal peptide" evidence="1">
    <location>
        <begin position="1"/>
        <end position="21"/>
    </location>
</feature>
<evidence type="ECO:0000313" key="2">
    <source>
        <dbReference type="EMBL" id="OZI73687.1"/>
    </source>
</evidence>
<dbReference type="EMBL" id="NEVT01000007">
    <property type="protein sequence ID" value="OZI73687.1"/>
    <property type="molecule type" value="Genomic_DNA"/>
</dbReference>
<dbReference type="AlphaFoldDB" id="A0A261VIM7"/>
<accession>A0A261VIM7</accession>
<evidence type="ECO:0000313" key="3">
    <source>
        <dbReference type="Proteomes" id="UP000215633"/>
    </source>
</evidence>
<keyword evidence="1" id="KW-0732">Signal</keyword>
<dbReference type="Pfam" id="PF13663">
    <property type="entry name" value="DUF4148"/>
    <property type="match status" value="2"/>
</dbReference>
<organism evidence="2 3">
    <name type="scientific">Bordetella genomosp. 2</name>
    <dbReference type="NCBI Taxonomy" id="1983456"/>
    <lineage>
        <taxon>Bacteria</taxon>
        <taxon>Pseudomonadati</taxon>
        <taxon>Pseudomonadota</taxon>
        <taxon>Betaproteobacteria</taxon>
        <taxon>Burkholderiales</taxon>
        <taxon>Alcaligenaceae</taxon>
        <taxon>Bordetella</taxon>
    </lineage>
</organism>
<name>A0A261VIM7_9BORD</name>
<reference evidence="3" key="1">
    <citation type="submission" date="2017-05" db="EMBL/GenBank/DDBJ databases">
        <title>Complete and WGS of Bordetella genogroups.</title>
        <authorList>
            <person name="Spilker T."/>
            <person name="Lipuma J."/>
        </authorList>
    </citation>
    <scope>NUCLEOTIDE SEQUENCE [LARGE SCALE GENOMIC DNA]</scope>
    <source>
        <strain evidence="3">AU8256</strain>
    </source>
</reference>
<protein>
    <recommendedName>
        <fullName evidence="4">DUF4148 domain-containing protein</fullName>
    </recommendedName>
</protein>
<evidence type="ECO:0000256" key="1">
    <source>
        <dbReference type="SAM" id="SignalP"/>
    </source>
</evidence>
<evidence type="ECO:0008006" key="4">
    <source>
        <dbReference type="Google" id="ProtNLM"/>
    </source>
</evidence>